<name>A0A0G0T8W1_9BACT</name>
<feature type="transmembrane region" description="Helical" evidence="8">
    <location>
        <begin position="362"/>
        <end position="383"/>
    </location>
</feature>
<feature type="domain" description="Glycosyltransferase RgtA/B/C/D-like" evidence="9">
    <location>
        <begin position="65"/>
        <end position="227"/>
    </location>
</feature>
<keyword evidence="3" id="KW-0328">Glycosyltransferase</keyword>
<dbReference type="GO" id="GO:0016763">
    <property type="term" value="F:pentosyltransferase activity"/>
    <property type="evidence" value="ECO:0007669"/>
    <property type="project" value="TreeGrafter"/>
</dbReference>
<accession>A0A0G0T8W1</accession>
<evidence type="ECO:0000256" key="1">
    <source>
        <dbReference type="ARBA" id="ARBA00004651"/>
    </source>
</evidence>
<dbReference type="AlphaFoldDB" id="A0A0G0T8W1"/>
<evidence type="ECO:0000259" key="9">
    <source>
        <dbReference type="Pfam" id="PF13231"/>
    </source>
</evidence>
<evidence type="ECO:0000256" key="7">
    <source>
        <dbReference type="ARBA" id="ARBA00023136"/>
    </source>
</evidence>
<feature type="transmembrane region" description="Helical" evidence="8">
    <location>
        <begin position="85"/>
        <end position="106"/>
    </location>
</feature>
<dbReference type="Pfam" id="PF13231">
    <property type="entry name" value="PMT_2"/>
    <property type="match status" value="1"/>
</dbReference>
<evidence type="ECO:0000256" key="3">
    <source>
        <dbReference type="ARBA" id="ARBA00022676"/>
    </source>
</evidence>
<feature type="transmembrane region" description="Helical" evidence="8">
    <location>
        <begin position="276"/>
        <end position="292"/>
    </location>
</feature>
<dbReference type="Proteomes" id="UP000034539">
    <property type="component" value="Unassembled WGS sequence"/>
</dbReference>
<feature type="transmembrane region" description="Helical" evidence="8">
    <location>
        <begin position="390"/>
        <end position="410"/>
    </location>
</feature>
<feature type="transmembrane region" description="Helical" evidence="8">
    <location>
        <begin position="337"/>
        <end position="356"/>
    </location>
</feature>
<sequence>MKKIIILSIFILAFILRFWNLGNNPPSLDWDEASLGYNAYSLLKTGKDEYGKFLPLSIRSFGDYKPPLYTYLDVPAVALFGLNEFAVRAPSAVFGVLEVIVLYFLLKELLKGEEDKKKNIISLFGTFFLAISPWHIQFSRVAFEANIGLFFVTLGVFFFLIGFRKNKYFILSSVSFALSIYSYHSPRLIVPLLLLALFLIYRKKMFGKLKYSVMAAVLLFLLVFPVIKDMTGGSGARLNSVSSLNPNERLGESIKLLSMDKEDGDIVGVITHNRRVVYGLTVLAGYLDHFNFDFLFLDGDGPGRHHAVGMGMLYWWDAVFVILGILALLREKKETKLTVFSWFLLAPVASAFTTGTPHAVRALYFLPVYQIITAYGLYFLYFLTREKRKYFPIVLIFLVLNFFYYLHMYYIHTPPEVSDWWQYGYKQVVEEVKKEEPKVDKILVTYKYDQPYVFFLFYYPVDPTWYQNNWGSGEVLRAERNFGKFEFRNINWSSDQNLKKTLIIGTPDEIPDQTPGLIKNIYFLNGQVAFRIVER</sequence>
<comment type="subcellular location">
    <subcellularLocation>
        <location evidence="1">Cell membrane</location>
        <topology evidence="1">Multi-pass membrane protein</topology>
    </subcellularLocation>
</comment>
<evidence type="ECO:0000256" key="5">
    <source>
        <dbReference type="ARBA" id="ARBA00022692"/>
    </source>
</evidence>
<evidence type="ECO:0000256" key="2">
    <source>
        <dbReference type="ARBA" id="ARBA00022475"/>
    </source>
</evidence>
<evidence type="ECO:0000313" key="10">
    <source>
        <dbReference type="EMBL" id="KKR34302.1"/>
    </source>
</evidence>
<proteinExistence type="predicted"/>
<feature type="transmembrane region" description="Helical" evidence="8">
    <location>
        <begin position="118"/>
        <end position="136"/>
    </location>
</feature>
<gene>
    <name evidence="10" type="ORF">UT63_C0003G0018</name>
</gene>
<keyword evidence="6 8" id="KW-1133">Transmembrane helix</keyword>
<organism evidence="10 11">
    <name type="scientific">Candidatus Gottesmanbacteria bacterium GW2011_GWC2_39_8</name>
    <dbReference type="NCBI Taxonomy" id="1618450"/>
    <lineage>
        <taxon>Bacteria</taxon>
        <taxon>Candidatus Gottesmaniibacteriota</taxon>
    </lineage>
</organism>
<dbReference type="PANTHER" id="PTHR33908">
    <property type="entry name" value="MANNOSYLTRANSFERASE YKCB-RELATED"/>
    <property type="match status" value="1"/>
</dbReference>
<dbReference type="EMBL" id="LBXN01000003">
    <property type="protein sequence ID" value="KKR34302.1"/>
    <property type="molecule type" value="Genomic_DNA"/>
</dbReference>
<keyword evidence="2" id="KW-1003">Cell membrane</keyword>
<keyword evidence="5 8" id="KW-0812">Transmembrane</keyword>
<dbReference type="GO" id="GO:0005886">
    <property type="term" value="C:plasma membrane"/>
    <property type="evidence" value="ECO:0007669"/>
    <property type="project" value="UniProtKB-SubCell"/>
</dbReference>
<dbReference type="InterPro" id="IPR050297">
    <property type="entry name" value="LipidA_mod_glycosyltrf_83"/>
</dbReference>
<dbReference type="GO" id="GO:0009103">
    <property type="term" value="P:lipopolysaccharide biosynthetic process"/>
    <property type="evidence" value="ECO:0007669"/>
    <property type="project" value="UniProtKB-ARBA"/>
</dbReference>
<evidence type="ECO:0000256" key="8">
    <source>
        <dbReference type="SAM" id="Phobius"/>
    </source>
</evidence>
<protein>
    <recommendedName>
        <fullName evidence="9">Glycosyltransferase RgtA/B/C/D-like domain-containing protein</fullName>
    </recommendedName>
</protein>
<feature type="transmembrane region" description="Helical" evidence="8">
    <location>
        <begin position="142"/>
        <end position="163"/>
    </location>
</feature>
<dbReference type="InterPro" id="IPR038731">
    <property type="entry name" value="RgtA/B/C-like"/>
</dbReference>
<evidence type="ECO:0000313" key="11">
    <source>
        <dbReference type="Proteomes" id="UP000034539"/>
    </source>
</evidence>
<feature type="transmembrane region" description="Helical" evidence="8">
    <location>
        <begin position="209"/>
        <end position="227"/>
    </location>
</feature>
<comment type="caution">
    <text evidence="10">The sequence shown here is derived from an EMBL/GenBank/DDBJ whole genome shotgun (WGS) entry which is preliminary data.</text>
</comment>
<keyword evidence="4" id="KW-0808">Transferase</keyword>
<evidence type="ECO:0000256" key="4">
    <source>
        <dbReference type="ARBA" id="ARBA00022679"/>
    </source>
</evidence>
<reference evidence="10 11" key="1">
    <citation type="journal article" date="2015" name="Nature">
        <title>rRNA introns, odd ribosomes, and small enigmatic genomes across a large radiation of phyla.</title>
        <authorList>
            <person name="Brown C.T."/>
            <person name="Hug L.A."/>
            <person name="Thomas B.C."/>
            <person name="Sharon I."/>
            <person name="Castelle C.J."/>
            <person name="Singh A."/>
            <person name="Wilkins M.J."/>
            <person name="Williams K.H."/>
            <person name="Banfield J.F."/>
        </authorList>
    </citation>
    <scope>NUCLEOTIDE SEQUENCE [LARGE SCALE GENOMIC DNA]</scope>
</reference>
<dbReference type="PANTHER" id="PTHR33908:SF11">
    <property type="entry name" value="MEMBRANE PROTEIN"/>
    <property type="match status" value="1"/>
</dbReference>
<feature type="transmembrane region" description="Helical" evidence="8">
    <location>
        <begin position="312"/>
        <end position="330"/>
    </location>
</feature>
<evidence type="ECO:0000256" key="6">
    <source>
        <dbReference type="ARBA" id="ARBA00022989"/>
    </source>
</evidence>
<keyword evidence="7 8" id="KW-0472">Membrane</keyword>